<comment type="caution">
    <text evidence="1">The sequence shown here is derived from an EMBL/GenBank/DDBJ whole genome shotgun (WGS) entry which is preliminary data.</text>
</comment>
<evidence type="ECO:0000313" key="2">
    <source>
        <dbReference type="Proteomes" id="UP001438189"/>
    </source>
</evidence>
<dbReference type="EMBL" id="JBETME010000034">
    <property type="protein sequence ID" value="MES4993916.1"/>
    <property type="molecule type" value="Genomic_DNA"/>
</dbReference>
<dbReference type="AlphaFoldDB" id="A0ABD5LPU5"/>
<accession>A0ABD5LPU5</accession>
<reference evidence="1 2" key="1">
    <citation type="submission" date="2024-06" db="EMBL/GenBank/DDBJ databases">
        <title>Genome sequencing of Agrobacterium spp. from tobacco in Serbia.</title>
        <authorList>
            <person name="Ilicic R.J."/>
            <person name="Studholme D.J."/>
            <person name="Jelusic A."/>
            <person name="Barac G."/>
            <person name="Bagi F."/>
            <person name="Popovic Milovanovic T."/>
        </authorList>
    </citation>
    <scope>NUCLEOTIDE SEQUENCE [LARGE SCALE GENOMIC DNA]</scope>
    <source>
        <strain evidence="1 2">DA1</strain>
    </source>
</reference>
<sequence length="248" mass="27594">MNHSFVPGTPGVYDAAELKEFVATLPTEEEQQRSMITLLNLQNLSSYVNDYASAVALHRHVQDLRESVLRTSEPNTLVFNNNMHLLQQWQNMAGRDAAMTLFHVGKALLHIKTNMRFTETIKAGSLSENLRKASGELERAFPHYNVARHAAGHRAEAVGSLEQVKLHAIDIDGGQQFIIGNVQGDDYVATFEKKLLKVPLTEEARQRLNDVVVLIYSAFPKLVHMLPPLNFGVPATEDAEVPSENLSA</sequence>
<proteinExistence type="predicted"/>
<evidence type="ECO:0000313" key="1">
    <source>
        <dbReference type="EMBL" id="MES4993916.1"/>
    </source>
</evidence>
<protein>
    <submittedName>
        <fullName evidence="1">Uncharacterized protein</fullName>
    </submittedName>
</protein>
<gene>
    <name evidence="1" type="ORF">ABVB70_26880</name>
</gene>
<dbReference type="Proteomes" id="UP001438189">
    <property type="component" value="Unassembled WGS sequence"/>
</dbReference>
<organism evidence="1 2">
    <name type="scientific">Agrobacterium radiobacter</name>
    <dbReference type="NCBI Taxonomy" id="362"/>
    <lineage>
        <taxon>Bacteria</taxon>
        <taxon>Pseudomonadati</taxon>
        <taxon>Pseudomonadota</taxon>
        <taxon>Alphaproteobacteria</taxon>
        <taxon>Hyphomicrobiales</taxon>
        <taxon>Rhizobiaceae</taxon>
        <taxon>Rhizobium/Agrobacterium group</taxon>
        <taxon>Agrobacterium</taxon>
        <taxon>Agrobacterium tumefaciens complex</taxon>
    </lineage>
</organism>
<dbReference type="RefSeq" id="WP_353574794.1">
    <property type="nucleotide sequence ID" value="NZ_JBETME010000034.1"/>
</dbReference>
<name>A0ABD5LPU5_AGRRD</name>